<dbReference type="PANTHER" id="PTHR46186">
    <property type="entry name" value="CYSTATIN"/>
    <property type="match status" value="1"/>
</dbReference>
<keyword evidence="4" id="KW-1015">Disulfide bond</keyword>
<dbReference type="CDD" id="cd00042">
    <property type="entry name" value="CY"/>
    <property type="match status" value="1"/>
</dbReference>
<dbReference type="GO" id="GO:0005615">
    <property type="term" value="C:extracellular space"/>
    <property type="evidence" value="ECO:0007669"/>
    <property type="project" value="TreeGrafter"/>
</dbReference>
<dbReference type="SUPFAM" id="SSF54403">
    <property type="entry name" value="Cystatin/monellin"/>
    <property type="match status" value="1"/>
</dbReference>
<dbReference type="VEuPathDB" id="VectorBase:LDEU009300"/>
<accession>A0A443S5I3</accession>
<evidence type="ECO:0000256" key="4">
    <source>
        <dbReference type="ARBA" id="ARBA00023157"/>
    </source>
</evidence>
<name>A0A443S5I3_9ACAR</name>
<comment type="similarity">
    <text evidence="1">Belongs to the cystatin family.</text>
</comment>
<dbReference type="FunFam" id="3.10.450.10:FF:000004">
    <property type="entry name" value="Cystatin C"/>
    <property type="match status" value="1"/>
</dbReference>
<evidence type="ECO:0000256" key="2">
    <source>
        <dbReference type="ARBA" id="ARBA00022690"/>
    </source>
</evidence>
<evidence type="ECO:0000313" key="6">
    <source>
        <dbReference type="EMBL" id="RWS22741.1"/>
    </source>
</evidence>
<evidence type="ECO:0000256" key="3">
    <source>
        <dbReference type="ARBA" id="ARBA00022704"/>
    </source>
</evidence>
<dbReference type="PANTHER" id="PTHR46186:SF2">
    <property type="entry name" value="CYSTATIN"/>
    <property type="match status" value="1"/>
</dbReference>
<dbReference type="GO" id="GO:0005737">
    <property type="term" value="C:cytoplasm"/>
    <property type="evidence" value="ECO:0007669"/>
    <property type="project" value="TreeGrafter"/>
</dbReference>
<feature type="domain" description="Cystatin" evidence="5">
    <location>
        <begin position="18"/>
        <end position="127"/>
    </location>
</feature>
<evidence type="ECO:0000256" key="1">
    <source>
        <dbReference type="ARBA" id="ARBA00009403"/>
    </source>
</evidence>
<gene>
    <name evidence="6" type="ORF">B4U80_13999</name>
</gene>
<dbReference type="GO" id="GO:0004869">
    <property type="term" value="F:cysteine-type endopeptidase inhibitor activity"/>
    <property type="evidence" value="ECO:0007669"/>
    <property type="project" value="UniProtKB-KW"/>
</dbReference>
<reference evidence="6 7" key="1">
    <citation type="journal article" date="2018" name="Gigascience">
        <title>Genomes of trombidid mites reveal novel predicted allergens and laterally-transferred genes associated with secondary metabolism.</title>
        <authorList>
            <person name="Dong X."/>
            <person name="Chaisiri K."/>
            <person name="Xia D."/>
            <person name="Armstrong S.D."/>
            <person name="Fang Y."/>
            <person name="Donnelly M.J."/>
            <person name="Kadowaki T."/>
            <person name="McGarry J.W."/>
            <person name="Darby A.C."/>
            <person name="Makepeace B.L."/>
        </authorList>
    </citation>
    <scope>NUCLEOTIDE SEQUENCE [LARGE SCALE GENOMIC DNA]</scope>
    <source>
        <strain evidence="6">UoL-UT</strain>
    </source>
</reference>
<dbReference type="InterPro" id="IPR000010">
    <property type="entry name" value="Cystatin_dom"/>
</dbReference>
<comment type="caution">
    <text evidence="6">The sequence shown here is derived from an EMBL/GenBank/DDBJ whole genome shotgun (WGS) entry which is preliminary data.</text>
</comment>
<evidence type="ECO:0000313" key="7">
    <source>
        <dbReference type="Proteomes" id="UP000288716"/>
    </source>
</evidence>
<dbReference type="EMBL" id="NCKV01008036">
    <property type="protein sequence ID" value="RWS22741.1"/>
    <property type="molecule type" value="Genomic_DNA"/>
</dbReference>
<dbReference type="SMART" id="SM00043">
    <property type="entry name" value="CY"/>
    <property type="match status" value="1"/>
</dbReference>
<dbReference type="GO" id="GO:0031982">
    <property type="term" value="C:vesicle"/>
    <property type="evidence" value="ECO:0007669"/>
    <property type="project" value="TreeGrafter"/>
</dbReference>
<sequence length="129" mass="15002">MFNRYIGVREMALSFHERLLGGWIPLQNKEKENEMLKIALVRANEATNCYYVQNIVKVLDAQQQLVDGMNYKLTFELGPTNCKLQSTNLDNINHCVPSNDKNIEICNVVIWQKVWLNQTTITHFDCVKK</sequence>
<dbReference type="AlphaFoldDB" id="A0A443S5I3"/>
<keyword evidence="2" id="KW-0646">Protease inhibitor</keyword>
<evidence type="ECO:0000259" key="5">
    <source>
        <dbReference type="SMART" id="SM00043"/>
    </source>
</evidence>
<dbReference type="Pfam" id="PF00031">
    <property type="entry name" value="Cystatin"/>
    <property type="match status" value="1"/>
</dbReference>
<dbReference type="OrthoDB" id="1908104at2759"/>
<protein>
    <recommendedName>
        <fullName evidence="5">Cystatin domain-containing protein</fullName>
    </recommendedName>
</protein>
<dbReference type="STRING" id="299467.A0A443S5I3"/>
<organism evidence="6 7">
    <name type="scientific">Leptotrombidium deliense</name>
    <dbReference type="NCBI Taxonomy" id="299467"/>
    <lineage>
        <taxon>Eukaryota</taxon>
        <taxon>Metazoa</taxon>
        <taxon>Ecdysozoa</taxon>
        <taxon>Arthropoda</taxon>
        <taxon>Chelicerata</taxon>
        <taxon>Arachnida</taxon>
        <taxon>Acari</taxon>
        <taxon>Acariformes</taxon>
        <taxon>Trombidiformes</taxon>
        <taxon>Prostigmata</taxon>
        <taxon>Anystina</taxon>
        <taxon>Parasitengona</taxon>
        <taxon>Trombiculoidea</taxon>
        <taxon>Trombiculidae</taxon>
        <taxon>Leptotrombidium</taxon>
    </lineage>
</organism>
<keyword evidence="7" id="KW-1185">Reference proteome</keyword>
<dbReference type="Proteomes" id="UP000288716">
    <property type="component" value="Unassembled WGS sequence"/>
</dbReference>
<dbReference type="Gene3D" id="3.10.450.10">
    <property type="match status" value="1"/>
</dbReference>
<proteinExistence type="inferred from homology"/>
<dbReference type="InterPro" id="IPR046350">
    <property type="entry name" value="Cystatin_sf"/>
</dbReference>
<keyword evidence="3" id="KW-0789">Thiol protease inhibitor</keyword>